<name>F8GWW9_CUPNN</name>
<evidence type="ECO:0000313" key="2">
    <source>
        <dbReference type="Proteomes" id="UP000006798"/>
    </source>
</evidence>
<evidence type="ECO:0000313" key="1">
    <source>
        <dbReference type="EMBL" id="AEI81839.1"/>
    </source>
</evidence>
<dbReference type="HOGENOM" id="CLU_3342754_0_0_4"/>
<dbReference type="KEGG" id="cnc:CNE_BB1p04150"/>
<keyword evidence="1" id="KW-0614">Plasmid</keyword>
<accession>F8GWW9</accession>
<dbReference type="AlphaFoldDB" id="F8GWW9"/>
<dbReference type="EMBL" id="CP002879">
    <property type="protein sequence ID" value="AEI81839.1"/>
    <property type="molecule type" value="Genomic_DNA"/>
</dbReference>
<gene>
    <name evidence="1" type="ordered locus">CNE_BB1p04150</name>
</gene>
<organism evidence="1 2">
    <name type="scientific">Cupriavidus necator (strain ATCC 43291 / DSM 13513 / CCUG 52238 / LMG 8453 / N-1)</name>
    <name type="common">Ralstonia eutropha</name>
    <dbReference type="NCBI Taxonomy" id="1042878"/>
    <lineage>
        <taxon>Bacteria</taxon>
        <taxon>Pseudomonadati</taxon>
        <taxon>Pseudomonadota</taxon>
        <taxon>Betaproteobacteria</taxon>
        <taxon>Burkholderiales</taxon>
        <taxon>Burkholderiaceae</taxon>
        <taxon>Cupriavidus</taxon>
    </lineage>
</organism>
<protein>
    <submittedName>
        <fullName evidence="1">Uncharacterized protein</fullName>
    </submittedName>
</protein>
<dbReference type="Proteomes" id="UP000006798">
    <property type="component" value="Plasmid pBB1"/>
</dbReference>
<geneLocation type="plasmid" evidence="1 2">
    <name>pBB1</name>
</geneLocation>
<proteinExistence type="predicted"/>
<sequence>MKPIGTRHLSSRVAAYSIETQQPRHVAVELHPAWLIV</sequence>
<reference evidence="1 2" key="1">
    <citation type="journal article" date="2011" name="J. Bacteriol.">
        <title>Complete genome sequence of the type strain Cupriavidus necator N-1.</title>
        <authorList>
            <person name="Poehlein A."/>
            <person name="Kusian B."/>
            <person name="Friedrich B."/>
            <person name="Daniel R."/>
            <person name="Bowien B."/>
        </authorList>
    </citation>
    <scope>NUCLEOTIDE SEQUENCE [LARGE SCALE GENOMIC DNA]</scope>
    <source>
        <strain evidence="2">ATCC 43291 / DSM 13513 / CCUG 52238 / LMG 8453 / N-1</strain>
        <plasmid evidence="1 2">pBB1</plasmid>
    </source>
</reference>